<evidence type="ECO:0000313" key="2">
    <source>
        <dbReference type="EMBL" id="MDQ0485931.1"/>
    </source>
</evidence>
<dbReference type="EMBL" id="JAUSWC010000002">
    <property type="protein sequence ID" value="MDQ0485931.1"/>
    <property type="molecule type" value="Genomic_DNA"/>
</dbReference>
<name>A0ABU0K998_9ACTN</name>
<dbReference type="InterPro" id="IPR058807">
    <property type="entry name" value="ScoMcrA_N"/>
</dbReference>
<feature type="domain" description="ScoMcrA-like N-terminal head" evidence="1">
    <location>
        <begin position="5"/>
        <end position="63"/>
    </location>
</feature>
<sequence>MGLDDIRYDHVIAATEEFRRLGRDAFLRTYGFGRARSYELVLDGSRYDSKAIAGVAHGYATGVTQACAWGLHHLVAYLPLVLPPERAN</sequence>
<evidence type="ECO:0000259" key="1">
    <source>
        <dbReference type="Pfam" id="PF26345"/>
    </source>
</evidence>
<dbReference type="Proteomes" id="UP001236795">
    <property type="component" value="Unassembled WGS sequence"/>
</dbReference>
<gene>
    <name evidence="2" type="ORF">QO019_000762</name>
</gene>
<reference evidence="2 3" key="1">
    <citation type="submission" date="2023-07" db="EMBL/GenBank/DDBJ databases">
        <title>Genomic Encyclopedia of Type Strains, Phase IV (KMG-IV): sequencing the most valuable type-strain genomes for metagenomic binning, comparative biology and taxonomic classification.</title>
        <authorList>
            <person name="Goeker M."/>
        </authorList>
    </citation>
    <scope>NUCLEOTIDE SEQUENCE [LARGE SCALE GENOMIC DNA]</scope>
    <source>
        <strain evidence="2 3">DSM 40573</strain>
    </source>
</reference>
<protein>
    <recommendedName>
        <fullName evidence="1">ScoMcrA-like N-terminal head domain-containing protein</fullName>
    </recommendedName>
</protein>
<evidence type="ECO:0000313" key="3">
    <source>
        <dbReference type="Proteomes" id="UP001236795"/>
    </source>
</evidence>
<keyword evidence="3" id="KW-1185">Reference proteome</keyword>
<organism evidence="2 3">
    <name type="scientific">Streptomyces thermodiastaticus</name>
    <dbReference type="NCBI Taxonomy" id="44061"/>
    <lineage>
        <taxon>Bacteria</taxon>
        <taxon>Bacillati</taxon>
        <taxon>Actinomycetota</taxon>
        <taxon>Actinomycetes</taxon>
        <taxon>Kitasatosporales</taxon>
        <taxon>Streptomycetaceae</taxon>
        <taxon>Streptomyces</taxon>
    </lineage>
</organism>
<dbReference type="Pfam" id="PF26345">
    <property type="entry name" value="ScoMcrA_N"/>
    <property type="match status" value="1"/>
</dbReference>
<comment type="caution">
    <text evidence="2">The sequence shown here is derived from an EMBL/GenBank/DDBJ whole genome shotgun (WGS) entry which is preliminary data.</text>
</comment>
<dbReference type="RefSeq" id="WP_202503145.1">
    <property type="nucleotide sequence ID" value="NZ_JAUSWC010000002.1"/>
</dbReference>
<proteinExistence type="predicted"/>
<accession>A0ABU0K998</accession>